<dbReference type="GO" id="GO:0005524">
    <property type="term" value="F:ATP binding"/>
    <property type="evidence" value="ECO:0007669"/>
    <property type="project" value="InterPro"/>
</dbReference>
<organism evidence="5 6">
    <name type="scientific">Polarella glacialis</name>
    <name type="common">Dinoflagellate</name>
    <dbReference type="NCBI Taxonomy" id="89957"/>
    <lineage>
        <taxon>Eukaryota</taxon>
        <taxon>Sar</taxon>
        <taxon>Alveolata</taxon>
        <taxon>Dinophyceae</taxon>
        <taxon>Suessiales</taxon>
        <taxon>Suessiaceae</taxon>
        <taxon>Polarella</taxon>
    </lineage>
</organism>
<sequence>TLWPREASHQARIAFAVVGLIAGKALAILAPMQLGQLVDALGAGAEVLPIGILAAYGLARLSTSAFNELRAALFATVSQ</sequence>
<accession>A0A813GVD3</accession>
<keyword evidence="3 4" id="KW-0472">Membrane</keyword>
<evidence type="ECO:0000313" key="5">
    <source>
        <dbReference type="EMBL" id="CAE8628935.1"/>
    </source>
</evidence>
<evidence type="ECO:0000313" key="6">
    <source>
        <dbReference type="Proteomes" id="UP000654075"/>
    </source>
</evidence>
<name>A0A813GVD3_POLGL</name>
<keyword evidence="2 4" id="KW-1133">Transmembrane helix</keyword>
<proteinExistence type="predicted"/>
<reference evidence="5" key="1">
    <citation type="submission" date="2021-02" db="EMBL/GenBank/DDBJ databases">
        <authorList>
            <person name="Dougan E. K."/>
            <person name="Rhodes N."/>
            <person name="Thang M."/>
            <person name="Chan C."/>
        </authorList>
    </citation>
    <scope>NUCLEOTIDE SEQUENCE</scope>
</reference>
<evidence type="ECO:0008006" key="7">
    <source>
        <dbReference type="Google" id="ProtNLM"/>
    </source>
</evidence>
<evidence type="ECO:0000256" key="4">
    <source>
        <dbReference type="SAM" id="Phobius"/>
    </source>
</evidence>
<evidence type="ECO:0000256" key="2">
    <source>
        <dbReference type="ARBA" id="ARBA00022989"/>
    </source>
</evidence>
<evidence type="ECO:0000256" key="1">
    <source>
        <dbReference type="ARBA" id="ARBA00022692"/>
    </source>
</evidence>
<feature type="non-terminal residue" evidence="5">
    <location>
        <position position="1"/>
    </location>
</feature>
<dbReference type="Gene3D" id="1.20.1560.10">
    <property type="entry name" value="ABC transporter type 1, transmembrane domain"/>
    <property type="match status" value="1"/>
</dbReference>
<keyword evidence="6" id="KW-1185">Reference proteome</keyword>
<feature type="transmembrane region" description="Helical" evidence="4">
    <location>
        <begin position="40"/>
        <end position="59"/>
    </location>
</feature>
<protein>
    <recommendedName>
        <fullName evidence="7">ABC transmembrane type-1 domain-containing protein</fullName>
    </recommendedName>
</protein>
<gene>
    <name evidence="5" type="ORF">PGLA1383_LOCUS45534</name>
</gene>
<keyword evidence="1 4" id="KW-0812">Transmembrane</keyword>
<dbReference type="InterPro" id="IPR036640">
    <property type="entry name" value="ABC1_TM_sf"/>
</dbReference>
<dbReference type="EMBL" id="CAJNNV010029552">
    <property type="protein sequence ID" value="CAE8628935.1"/>
    <property type="molecule type" value="Genomic_DNA"/>
</dbReference>
<dbReference type="GO" id="GO:0016020">
    <property type="term" value="C:membrane"/>
    <property type="evidence" value="ECO:0007669"/>
    <property type="project" value="InterPro"/>
</dbReference>
<dbReference type="AlphaFoldDB" id="A0A813GVD3"/>
<dbReference type="SUPFAM" id="SSF90123">
    <property type="entry name" value="ABC transporter transmembrane region"/>
    <property type="match status" value="1"/>
</dbReference>
<feature type="transmembrane region" description="Helical" evidence="4">
    <location>
        <begin position="12"/>
        <end position="34"/>
    </location>
</feature>
<evidence type="ECO:0000256" key="3">
    <source>
        <dbReference type="ARBA" id="ARBA00023136"/>
    </source>
</evidence>
<comment type="caution">
    <text evidence="5">The sequence shown here is derived from an EMBL/GenBank/DDBJ whole genome shotgun (WGS) entry which is preliminary data.</text>
</comment>
<dbReference type="Proteomes" id="UP000654075">
    <property type="component" value="Unassembled WGS sequence"/>
</dbReference>